<sequence length="427" mass="45362">MSVMSPSNGFSVLRNRNFSFYLAARVLGTLAVQMQSVAIGWQVYQMTGSLFDLGLIGLAQFAPFLVLILLAGHTADRYNRRLIIILCLLTQLLCGSLLLAFTVSGIGVVWPVFAVLVLFGSARAFMMPATQAVLRNMVPNESFSQAVALSSSAFHVAVIVGPVLGGLLYIAGPSTVYLAAAALLVLSVILMTLTTSAPQAVNKEPATWHTVLEGLRFVWSRPIMLGAISLDLFAVLFGGATALLPAYAHDVLQVDSAGLGLLRTAPGVGAALCSVLLAFYPIRRRVGAWMFGGVAVFGLATLVLGWSASFPVALAALFLLGAGDMVSVYVRHLLVQFETPDEIRGRVSAVNAVFIGASNELGEFESGLTAGWFGLTRAILFGGAATLAVTAIWIFKFPVLSRMDRFPHHQKEEEEKAAAAREAKAGA</sequence>
<dbReference type="PROSITE" id="PS50850">
    <property type="entry name" value="MFS"/>
    <property type="match status" value="1"/>
</dbReference>
<comment type="caution">
    <text evidence="9">The sequence shown here is derived from an EMBL/GenBank/DDBJ whole genome shotgun (WGS) entry which is preliminary data.</text>
</comment>
<evidence type="ECO:0000256" key="5">
    <source>
        <dbReference type="ARBA" id="ARBA00022989"/>
    </source>
</evidence>
<dbReference type="InterPro" id="IPR036259">
    <property type="entry name" value="MFS_trans_sf"/>
</dbReference>
<keyword evidence="2" id="KW-0813">Transport</keyword>
<evidence type="ECO:0000259" key="8">
    <source>
        <dbReference type="PROSITE" id="PS50850"/>
    </source>
</evidence>
<evidence type="ECO:0000256" key="4">
    <source>
        <dbReference type="ARBA" id="ARBA00022692"/>
    </source>
</evidence>
<feature type="transmembrane region" description="Helical" evidence="7">
    <location>
        <begin position="108"/>
        <end position="126"/>
    </location>
</feature>
<dbReference type="SUPFAM" id="SSF103473">
    <property type="entry name" value="MFS general substrate transporter"/>
    <property type="match status" value="1"/>
</dbReference>
<keyword evidence="4 7" id="KW-0812">Transmembrane</keyword>
<dbReference type="RefSeq" id="WP_167076019.1">
    <property type="nucleotide sequence ID" value="NZ_VVIW01000003.1"/>
</dbReference>
<feature type="transmembrane region" description="Helical" evidence="7">
    <location>
        <begin position="82"/>
        <end position="102"/>
    </location>
</feature>
<dbReference type="CDD" id="cd06173">
    <property type="entry name" value="MFS_MefA_like"/>
    <property type="match status" value="1"/>
</dbReference>
<feature type="transmembrane region" description="Helical" evidence="7">
    <location>
        <begin position="223"/>
        <end position="248"/>
    </location>
</feature>
<evidence type="ECO:0000256" key="6">
    <source>
        <dbReference type="ARBA" id="ARBA00023136"/>
    </source>
</evidence>
<keyword evidence="10" id="KW-1185">Reference proteome</keyword>
<organism evidence="9 10">
    <name type="scientific">Massilia aquatica</name>
    <dbReference type="NCBI Taxonomy" id="2609000"/>
    <lineage>
        <taxon>Bacteria</taxon>
        <taxon>Pseudomonadati</taxon>
        <taxon>Pseudomonadota</taxon>
        <taxon>Betaproteobacteria</taxon>
        <taxon>Burkholderiales</taxon>
        <taxon>Oxalobacteraceae</taxon>
        <taxon>Telluria group</taxon>
        <taxon>Massilia</taxon>
    </lineage>
</organism>
<evidence type="ECO:0000256" key="1">
    <source>
        <dbReference type="ARBA" id="ARBA00004651"/>
    </source>
</evidence>
<feature type="transmembrane region" description="Helical" evidence="7">
    <location>
        <begin position="20"/>
        <end position="44"/>
    </location>
</feature>
<feature type="transmembrane region" description="Helical" evidence="7">
    <location>
        <begin position="260"/>
        <end position="282"/>
    </location>
</feature>
<dbReference type="EMBL" id="VVIW01000003">
    <property type="protein sequence ID" value="NHZ40179.1"/>
    <property type="molecule type" value="Genomic_DNA"/>
</dbReference>
<dbReference type="PANTHER" id="PTHR23513">
    <property type="entry name" value="INTEGRAL MEMBRANE EFFLUX PROTEIN-RELATED"/>
    <property type="match status" value="1"/>
</dbReference>
<feature type="transmembrane region" description="Helical" evidence="7">
    <location>
        <begin position="372"/>
        <end position="395"/>
    </location>
</feature>
<evidence type="ECO:0000313" key="10">
    <source>
        <dbReference type="Proteomes" id="UP000819052"/>
    </source>
</evidence>
<proteinExistence type="predicted"/>
<accession>A0ABX0M1Q1</accession>
<reference evidence="9 10" key="1">
    <citation type="submission" date="2019-09" db="EMBL/GenBank/DDBJ databases">
        <title>Taxonomy of Antarctic Massilia spp.: description of Massilia rubra sp. nov., Massilia aquatica sp. nov., Massilia mucilaginosa sp. nov., Massilia frigida sp. nov. isolated from streams, lakes and regoliths.</title>
        <authorList>
            <person name="Holochova P."/>
            <person name="Sedlacek I."/>
            <person name="Kralova S."/>
            <person name="Maslanova I."/>
            <person name="Busse H.-J."/>
            <person name="Stankova E."/>
            <person name="Vrbovska V."/>
            <person name="Kovarovic V."/>
            <person name="Bartak M."/>
            <person name="Svec P."/>
            <person name="Pantucek R."/>
        </authorList>
    </citation>
    <scope>NUCLEOTIDE SEQUENCE [LARGE SCALE GENOMIC DNA]</scope>
    <source>
        <strain evidence="9 10">CCM 8693</strain>
    </source>
</reference>
<dbReference type="Proteomes" id="UP000819052">
    <property type="component" value="Unassembled WGS sequence"/>
</dbReference>
<keyword evidence="5 7" id="KW-1133">Transmembrane helix</keyword>
<evidence type="ECO:0000256" key="3">
    <source>
        <dbReference type="ARBA" id="ARBA00022475"/>
    </source>
</evidence>
<dbReference type="PANTHER" id="PTHR23513:SF9">
    <property type="entry name" value="ENTEROBACTIN EXPORTER ENTS"/>
    <property type="match status" value="1"/>
</dbReference>
<evidence type="ECO:0000313" key="9">
    <source>
        <dbReference type="EMBL" id="NHZ40179.1"/>
    </source>
</evidence>
<feature type="transmembrane region" description="Helical" evidence="7">
    <location>
        <begin position="147"/>
        <end position="170"/>
    </location>
</feature>
<keyword evidence="6 7" id="KW-0472">Membrane</keyword>
<dbReference type="Pfam" id="PF05977">
    <property type="entry name" value="MFS_3"/>
    <property type="match status" value="1"/>
</dbReference>
<gene>
    <name evidence="9" type="ORF">F1609_08395</name>
</gene>
<name>A0ABX0M1Q1_9BURK</name>
<dbReference type="InterPro" id="IPR020846">
    <property type="entry name" value="MFS_dom"/>
</dbReference>
<feature type="transmembrane region" description="Helical" evidence="7">
    <location>
        <begin position="50"/>
        <end position="70"/>
    </location>
</feature>
<evidence type="ECO:0000256" key="2">
    <source>
        <dbReference type="ARBA" id="ARBA00022448"/>
    </source>
</evidence>
<feature type="transmembrane region" description="Helical" evidence="7">
    <location>
        <begin position="176"/>
        <end position="193"/>
    </location>
</feature>
<comment type="subcellular location">
    <subcellularLocation>
        <location evidence="1">Cell membrane</location>
        <topology evidence="1">Multi-pass membrane protein</topology>
    </subcellularLocation>
</comment>
<evidence type="ECO:0000256" key="7">
    <source>
        <dbReference type="SAM" id="Phobius"/>
    </source>
</evidence>
<keyword evidence="3" id="KW-1003">Cell membrane</keyword>
<feature type="transmembrane region" description="Helical" evidence="7">
    <location>
        <begin position="294"/>
        <end position="320"/>
    </location>
</feature>
<feature type="domain" description="Major facilitator superfamily (MFS) profile" evidence="8">
    <location>
        <begin position="1"/>
        <end position="402"/>
    </location>
</feature>
<dbReference type="InterPro" id="IPR010290">
    <property type="entry name" value="TM_effector"/>
</dbReference>
<protein>
    <submittedName>
        <fullName evidence="9">MFS transporter</fullName>
    </submittedName>
</protein>
<dbReference type="Gene3D" id="1.20.1250.20">
    <property type="entry name" value="MFS general substrate transporter like domains"/>
    <property type="match status" value="2"/>
</dbReference>